<protein>
    <submittedName>
        <fullName evidence="1">DUF4097 family beta strand repeat-containing protein</fullName>
    </submittedName>
</protein>
<comment type="caution">
    <text evidence="1">The sequence shown here is derived from an EMBL/GenBank/DDBJ whole genome shotgun (WGS) entry which is preliminary data.</text>
</comment>
<reference evidence="2" key="1">
    <citation type="journal article" date="2019" name="Int. J. Syst. Evol. Microbiol.">
        <title>The Global Catalogue of Microorganisms (GCM) 10K type strain sequencing project: providing services to taxonomists for standard genome sequencing and annotation.</title>
        <authorList>
            <consortium name="The Broad Institute Genomics Platform"/>
            <consortium name="The Broad Institute Genome Sequencing Center for Infectious Disease"/>
            <person name="Wu L."/>
            <person name="Ma J."/>
        </authorList>
    </citation>
    <scope>NUCLEOTIDE SEQUENCE [LARGE SCALE GENOMIC DNA]</scope>
    <source>
        <strain evidence="2">JCM 16013</strain>
    </source>
</reference>
<dbReference type="RefSeq" id="WP_344659988.1">
    <property type="nucleotide sequence ID" value="NZ_BAAAQM010000035.1"/>
</dbReference>
<dbReference type="EMBL" id="BAAAQM010000035">
    <property type="protein sequence ID" value="GAA1985392.1"/>
    <property type="molecule type" value="Genomic_DNA"/>
</dbReference>
<evidence type="ECO:0000313" key="1">
    <source>
        <dbReference type="EMBL" id="GAA1985392.1"/>
    </source>
</evidence>
<accession>A0ABP5DV38</accession>
<organism evidence="1 2">
    <name type="scientific">Catenulispora subtropica</name>
    <dbReference type="NCBI Taxonomy" id="450798"/>
    <lineage>
        <taxon>Bacteria</taxon>
        <taxon>Bacillati</taxon>
        <taxon>Actinomycetota</taxon>
        <taxon>Actinomycetes</taxon>
        <taxon>Catenulisporales</taxon>
        <taxon>Catenulisporaceae</taxon>
        <taxon>Catenulispora</taxon>
    </lineage>
</organism>
<evidence type="ECO:0000313" key="2">
    <source>
        <dbReference type="Proteomes" id="UP001499854"/>
    </source>
</evidence>
<sequence length="278" mass="29177">MPTFPTLAPITAKLTVGGARVRVIASDRSDTVVRVEPIDAANKTDQKVVENTKVDFFAGELSVETKKAGGRDGSVAITVELPTGSDLVFQIAKSDVRAEGVFGDCDLQMASGQVRLDRVAALRARLASGDVEVAHVAGPSTVDGATADLRFAELDGTLTYEGANGKVWIGHARASVTLSGASGSFTIDRADADVTAKAAACPIRIGRLTRGTTELMNASHGIEIGIAEGTAAWVDAKSTKGSVRSTLPPQENPEEFAEQVKVYARTRLDDIVIQRATV</sequence>
<proteinExistence type="predicted"/>
<dbReference type="Proteomes" id="UP001499854">
    <property type="component" value="Unassembled WGS sequence"/>
</dbReference>
<gene>
    <name evidence="1" type="ORF">GCM10009838_54680</name>
</gene>
<keyword evidence="2" id="KW-1185">Reference proteome</keyword>
<name>A0ABP5DV38_9ACTN</name>